<protein>
    <submittedName>
        <fullName evidence="6">Radical SAM/SPASM domain-containing protein</fullName>
    </submittedName>
</protein>
<dbReference type="PANTHER" id="PTHR11228:SF7">
    <property type="entry name" value="PQQA PEPTIDE CYCLASE"/>
    <property type="match status" value="1"/>
</dbReference>
<gene>
    <name evidence="6" type="ORF">JCM17207_08530</name>
</gene>
<dbReference type="SFLD" id="SFLDG01386">
    <property type="entry name" value="main_SPASM_domain-containing"/>
    <property type="match status" value="1"/>
</dbReference>
<dbReference type="InterPro" id="IPR023885">
    <property type="entry name" value="4Fe4S-binding_SPASM_dom"/>
</dbReference>
<dbReference type="SUPFAM" id="SSF102114">
    <property type="entry name" value="Radical SAM enzymes"/>
    <property type="match status" value="1"/>
</dbReference>
<comment type="caution">
    <text evidence="6">The sequence shown here is derived from an EMBL/GenBank/DDBJ whole genome shotgun (WGS) entry which is preliminary data.</text>
</comment>
<dbReference type="Pfam" id="PF04055">
    <property type="entry name" value="Radical_SAM"/>
    <property type="match status" value="1"/>
</dbReference>
<evidence type="ECO:0000313" key="7">
    <source>
        <dbReference type="Proteomes" id="UP001055185"/>
    </source>
</evidence>
<reference evidence="6" key="1">
    <citation type="journal article" date="2022" name="Int. J. Syst. Evol. Microbiol.">
        <title>Genome-based, phenotypic and chemotaxonomic classification of Faecalibacterium strains: proposal of three novel species Faecalibacterium duncaniae sp. nov., Faecalibacterium hattorii sp. nov. and Faecalibacterium gallinarum sp. nov. .</title>
        <authorList>
            <person name="Sakamoto M."/>
            <person name="Sakurai N."/>
            <person name="Tanno H."/>
            <person name="Iino T."/>
            <person name="Ohkuma M."/>
            <person name="Endo A."/>
        </authorList>
    </citation>
    <scope>NUCLEOTIDE SEQUENCE</scope>
    <source>
        <strain evidence="6">JCM 17207</strain>
    </source>
</reference>
<keyword evidence="4" id="KW-0411">Iron-sulfur</keyword>
<dbReference type="SFLD" id="SFLDS00029">
    <property type="entry name" value="Radical_SAM"/>
    <property type="match status" value="1"/>
</dbReference>
<evidence type="ECO:0000256" key="3">
    <source>
        <dbReference type="ARBA" id="ARBA00023004"/>
    </source>
</evidence>
<dbReference type="InterPro" id="IPR007197">
    <property type="entry name" value="rSAM"/>
</dbReference>
<keyword evidence="7" id="KW-1185">Reference proteome</keyword>
<keyword evidence="1" id="KW-0949">S-adenosyl-L-methionine</keyword>
<dbReference type="RefSeq" id="WP_238316461.1">
    <property type="nucleotide sequence ID" value="NZ_BQKV01000027.1"/>
</dbReference>
<dbReference type="GO" id="GO:0046872">
    <property type="term" value="F:metal ion binding"/>
    <property type="evidence" value="ECO:0007669"/>
    <property type="project" value="UniProtKB-KW"/>
</dbReference>
<dbReference type="PROSITE" id="PS51918">
    <property type="entry name" value="RADICAL_SAM"/>
    <property type="match status" value="1"/>
</dbReference>
<organism evidence="6 7">
    <name type="scientific">Faecalibacterium gallinarum</name>
    <dbReference type="NCBI Taxonomy" id="2903556"/>
    <lineage>
        <taxon>Bacteria</taxon>
        <taxon>Bacillati</taxon>
        <taxon>Bacillota</taxon>
        <taxon>Clostridia</taxon>
        <taxon>Eubacteriales</taxon>
        <taxon>Oscillospiraceae</taxon>
        <taxon>Faecalibacterium</taxon>
    </lineage>
</organism>
<dbReference type="EMBL" id="BQKV01000027">
    <property type="protein sequence ID" value="GJN64228.1"/>
    <property type="molecule type" value="Genomic_DNA"/>
</dbReference>
<dbReference type="PANTHER" id="PTHR11228">
    <property type="entry name" value="RADICAL SAM DOMAIN PROTEIN"/>
    <property type="match status" value="1"/>
</dbReference>
<proteinExistence type="predicted"/>
<evidence type="ECO:0000259" key="5">
    <source>
        <dbReference type="PROSITE" id="PS51918"/>
    </source>
</evidence>
<dbReference type="GO" id="GO:0003824">
    <property type="term" value="F:catalytic activity"/>
    <property type="evidence" value="ECO:0007669"/>
    <property type="project" value="InterPro"/>
</dbReference>
<keyword evidence="3" id="KW-0408">Iron</keyword>
<evidence type="ECO:0000256" key="1">
    <source>
        <dbReference type="ARBA" id="ARBA00022691"/>
    </source>
</evidence>
<dbReference type="GO" id="GO:0051536">
    <property type="term" value="F:iron-sulfur cluster binding"/>
    <property type="evidence" value="ECO:0007669"/>
    <property type="project" value="UniProtKB-KW"/>
</dbReference>
<accession>A0AA37MYU6</accession>
<dbReference type="InterPro" id="IPR058240">
    <property type="entry name" value="rSAM_sf"/>
</dbReference>
<feature type="domain" description="Radical SAM core" evidence="5">
    <location>
        <begin position="91"/>
        <end position="301"/>
    </location>
</feature>
<dbReference type="Gene3D" id="3.20.20.70">
    <property type="entry name" value="Aldolase class I"/>
    <property type="match status" value="1"/>
</dbReference>
<dbReference type="Proteomes" id="UP001055185">
    <property type="component" value="Unassembled WGS sequence"/>
</dbReference>
<dbReference type="NCBIfam" id="TIGR04085">
    <property type="entry name" value="rSAM_more_4Fe4S"/>
    <property type="match status" value="1"/>
</dbReference>
<keyword evidence="2" id="KW-0479">Metal-binding</keyword>
<evidence type="ECO:0000256" key="4">
    <source>
        <dbReference type="ARBA" id="ARBA00023014"/>
    </source>
</evidence>
<dbReference type="AlphaFoldDB" id="A0AA37MYU6"/>
<dbReference type="InterPro" id="IPR013785">
    <property type="entry name" value="Aldolase_TIM"/>
</dbReference>
<evidence type="ECO:0000256" key="2">
    <source>
        <dbReference type="ARBA" id="ARBA00022723"/>
    </source>
</evidence>
<dbReference type="InterPro" id="IPR050377">
    <property type="entry name" value="Radical_SAM_PqqE_MftC-like"/>
</dbReference>
<dbReference type="SFLD" id="SFLDG01067">
    <property type="entry name" value="SPASM/twitch_domain_containing"/>
    <property type="match status" value="1"/>
</dbReference>
<name>A0AA37MYU6_9FIRM</name>
<dbReference type="CDD" id="cd01335">
    <property type="entry name" value="Radical_SAM"/>
    <property type="match status" value="1"/>
</dbReference>
<sequence>MLYKLTPGHILRGWEQMAHVLIRRPQNLIRPLPAETFQLLLLCDGETDLSRIPLTPGMEAARLQYEQEGVIAPLSAPQPLEPDQYYKYYKNRYVQSIFWSITGRCNFRCRHCFMDAPDALLGELSTADALNLIDQMADCGVLRVDLTGGEPLVRRDFWQLVDRILAHHMTIGKLYTNGWLLTNAVLDEFERRGLRPAISISFDGVGWHDWMRGIPGAEQAALRALKLCHERGLQTDVEMCIHRGNQNTLPQTIEALRAVGVQDLKVSNVSETPLWCSHSEGNSLTQQEYTEAMLPYIHWYYKTGRPIRQLILAGVIVLRQDRPYKIIAKPYDGSEKCLNCHLCSAARFSCYIAPDGRLLPCMPMTASPEQDRFPKVQEIGLRQGLQDSFYLEFVDRRIKDLFAMNAECAACQYRYQCGGGCRATAVLHGDQNLMGCDRIMCTLWKEGYVQRITEAAQKAEAEYNAKVPQNTASD</sequence>
<evidence type="ECO:0000313" key="6">
    <source>
        <dbReference type="EMBL" id="GJN64228.1"/>
    </source>
</evidence>